<accession>A0ABU4IXI1</accession>
<dbReference type="Proteomes" id="UP001279860">
    <property type="component" value="Unassembled WGS sequence"/>
</dbReference>
<reference evidence="1 2" key="1">
    <citation type="submission" date="2023-11" db="EMBL/GenBank/DDBJ databases">
        <title>Plant-associative lifestyle of Vibrio porteresiae and its evolutionary dynamics.</title>
        <authorList>
            <person name="Rameshkumar N."/>
            <person name="Kirti K."/>
        </authorList>
    </citation>
    <scope>NUCLEOTIDE SEQUENCE [LARGE SCALE GENOMIC DNA]</scope>
    <source>
        <strain evidence="1 2">MSSRF7</strain>
    </source>
</reference>
<name>A0ABU4IXI1_9VIBR</name>
<dbReference type="EMBL" id="JAWRCP010000002">
    <property type="protein sequence ID" value="MDW6094060.1"/>
    <property type="molecule type" value="Genomic_DNA"/>
</dbReference>
<comment type="caution">
    <text evidence="1">The sequence shown here is derived from an EMBL/GenBank/DDBJ whole genome shotgun (WGS) entry which is preliminary data.</text>
</comment>
<evidence type="ECO:0000313" key="1">
    <source>
        <dbReference type="EMBL" id="MDW6094060.1"/>
    </source>
</evidence>
<dbReference type="RefSeq" id="WP_318585413.1">
    <property type="nucleotide sequence ID" value="NZ_JAWRCP010000002.1"/>
</dbReference>
<gene>
    <name evidence="1" type="ORF">SBX64_16090</name>
</gene>
<evidence type="ECO:0000313" key="2">
    <source>
        <dbReference type="Proteomes" id="UP001279860"/>
    </source>
</evidence>
<protein>
    <submittedName>
        <fullName evidence="1">Uncharacterized protein</fullName>
    </submittedName>
</protein>
<keyword evidence="2" id="KW-1185">Reference proteome</keyword>
<sequence length="118" mass="13862">MNNSSIEKSVYRFYYGDEIKTLNELPGMLSDGLITTDEYDNRIKLYESWLDAEEHNERAWRNSELSKTDYMTTPDGTYGGKLISGTSREQDILDYRAKLRAYNLRDEARPTRPEWYTG</sequence>
<proteinExistence type="predicted"/>
<organism evidence="1 2">
    <name type="scientific">Vibrio rhizosphaerae</name>
    <dbReference type="NCBI Taxonomy" id="398736"/>
    <lineage>
        <taxon>Bacteria</taxon>
        <taxon>Pseudomonadati</taxon>
        <taxon>Pseudomonadota</taxon>
        <taxon>Gammaproteobacteria</taxon>
        <taxon>Vibrionales</taxon>
        <taxon>Vibrionaceae</taxon>
        <taxon>Vibrio</taxon>
    </lineage>
</organism>